<proteinExistence type="inferred from homology"/>
<comment type="similarity">
    <text evidence="1">Belongs to the type-I restriction system S methylase family.</text>
</comment>
<feature type="domain" description="Type I restriction modification DNA specificity" evidence="4">
    <location>
        <begin position="18"/>
        <end position="166"/>
    </location>
</feature>
<dbReference type="EMBL" id="PJCJ01000009">
    <property type="protein sequence ID" value="PLV13454.1"/>
    <property type="molecule type" value="Genomic_DNA"/>
</dbReference>
<evidence type="ECO:0000256" key="3">
    <source>
        <dbReference type="ARBA" id="ARBA00023125"/>
    </source>
</evidence>
<sequence length="405" mass="44925">MNSQVRPGYKLTEVGVIPEDWSVKSLGQLTGKITTGKLDANAMVEDGAYPFFTCARDVYKINDYAFDTEALLVSGNGANVGYIHYYLGKFNAYQRTYVLSEFSADITYLKMYMGQRLQERLRTEVNAGNTPYIVMGTLTEMQIGLPSSIDEQRAIAIVLSDIDTMISRLDQLISKKRDIKQATMQQLLNGLQRLSGFSGEWERKRLGEIGYFLKGSGVTRDQSLSGDLPCIRYGEIYTAHNDYIREFKSYISVAVAETATLIKCGDILFAGSGETKEDIGKCVSFVDHMEAYAGGDIVIFRPKNVDSLFLGYALNTPAVKRQKASRGQGDAVVHISANALASVEVLMPNQAEQSAIANVLADMDAELLTLETRRNKARELRQGMMQELLTGRIRLSQNSQDAKLC</sequence>
<dbReference type="PANTHER" id="PTHR30408">
    <property type="entry name" value="TYPE-1 RESTRICTION ENZYME ECOKI SPECIFICITY PROTEIN"/>
    <property type="match status" value="1"/>
</dbReference>
<comment type="caution">
    <text evidence="5">The sequence shown here is derived from an EMBL/GenBank/DDBJ whole genome shotgun (WGS) entry which is preliminary data.</text>
</comment>
<keyword evidence="6" id="KW-1185">Reference proteome</keyword>
<evidence type="ECO:0000313" key="5">
    <source>
        <dbReference type="EMBL" id="PLV13454.1"/>
    </source>
</evidence>
<name>A0ABX4TZ34_PSEDL</name>
<dbReference type="RefSeq" id="WP_102083537.1">
    <property type="nucleotide sequence ID" value="NZ_PJCJ01000009.1"/>
</dbReference>
<gene>
    <name evidence="5" type="ORF">CXG47_16745</name>
</gene>
<evidence type="ECO:0000256" key="1">
    <source>
        <dbReference type="ARBA" id="ARBA00010923"/>
    </source>
</evidence>
<reference evidence="5 6" key="1">
    <citation type="submission" date="2017-12" db="EMBL/GenBank/DDBJ databases">
        <title>Detection of the carbapenemase gene blaVIM-5 in members of the Pseudomonas putida group isolated from polluted Nigerian wetlands.</title>
        <authorList>
            <person name="Adelowo O."/>
            <person name="Vollmers J."/>
            <person name="Maeusezahl I."/>
            <person name="Kaster A.-K."/>
            <person name="Mueller J.A."/>
        </authorList>
    </citation>
    <scope>NUCLEOTIDE SEQUENCE [LARGE SCALE GENOMIC DNA]</scope>
    <source>
        <strain evidence="5 6">MR69</strain>
    </source>
</reference>
<dbReference type="InterPro" id="IPR044946">
    <property type="entry name" value="Restrct_endonuc_typeI_TRD_sf"/>
</dbReference>
<dbReference type="CDD" id="cd17268">
    <property type="entry name" value="RMtype1_S_Ara36733I_TRD1-CR1_like"/>
    <property type="match status" value="1"/>
</dbReference>
<evidence type="ECO:0000256" key="2">
    <source>
        <dbReference type="ARBA" id="ARBA00022747"/>
    </source>
</evidence>
<keyword evidence="2" id="KW-0680">Restriction system</keyword>
<protein>
    <recommendedName>
        <fullName evidence="4">Type I restriction modification DNA specificity domain-containing protein</fullName>
    </recommendedName>
</protein>
<dbReference type="Gene3D" id="1.10.287.1120">
    <property type="entry name" value="Bipartite methylase S protein"/>
    <property type="match status" value="2"/>
</dbReference>
<dbReference type="InterPro" id="IPR000055">
    <property type="entry name" value="Restrct_endonuc_typeI_TRD"/>
</dbReference>
<dbReference type="Pfam" id="PF01420">
    <property type="entry name" value="Methylase_S"/>
    <property type="match status" value="2"/>
</dbReference>
<feature type="domain" description="Type I restriction modification DNA specificity" evidence="4">
    <location>
        <begin position="200"/>
        <end position="376"/>
    </location>
</feature>
<dbReference type="Gene3D" id="3.90.220.20">
    <property type="entry name" value="DNA methylase specificity domains"/>
    <property type="match status" value="2"/>
</dbReference>
<organism evidence="5 6">
    <name type="scientific">Pseudomonas plecoglossicida</name>
    <dbReference type="NCBI Taxonomy" id="70775"/>
    <lineage>
        <taxon>Bacteria</taxon>
        <taxon>Pseudomonadati</taxon>
        <taxon>Pseudomonadota</taxon>
        <taxon>Gammaproteobacteria</taxon>
        <taxon>Pseudomonadales</taxon>
        <taxon>Pseudomonadaceae</taxon>
        <taxon>Pseudomonas</taxon>
    </lineage>
</organism>
<keyword evidence="3" id="KW-0238">DNA-binding</keyword>
<dbReference type="InterPro" id="IPR052021">
    <property type="entry name" value="Type-I_RS_S_subunit"/>
</dbReference>
<evidence type="ECO:0000313" key="6">
    <source>
        <dbReference type="Proteomes" id="UP000234744"/>
    </source>
</evidence>
<dbReference type="Proteomes" id="UP000234744">
    <property type="component" value="Unassembled WGS sequence"/>
</dbReference>
<evidence type="ECO:0000259" key="4">
    <source>
        <dbReference type="Pfam" id="PF01420"/>
    </source>
</evidence>
<accession>A0ABX4TZ34</accession>
<dbReference type="SUPFAM" id="SSF116734">
    <property type="entry name" value="DNA methylase specificity domain"/>
    <property type="match status" value="2"/>
</dbReference>
<dbReference type="PANTHER" id="PTHR30408:SF12">
    <property type="entry name" value="TYPE I RESTRICTION ENZYME MJAVIII SPECIFICITY SUBUNIT"/>
    <property type="match status" value="1"/>
</dbReference>